<dbReference type="Proteomes" id="UP000070620">
    <property type="component" value="Unassembled WGS sequence"/>
</dbReference>
<dbReference type="GO" id="GO:0016740">
    <property type="term" value="F:transferase activity"/>
    <property type="evidence" value="ECO:0007669"/>
    <property type="project" value="UniProtKB-KW"/>
</dbReference>
<name>A0A136PXJ7_9ACTN</name>
<dbReference type="InterPro" id="IPR002575">
    <property type="entry name" value="Aminoglycoside_PTrfase"/>
</dbReference>
<reference evidence="2 3" key="1">
    <citation type="submission" date="2016-01" db="EMBL/GenBank/DDBJ databases">
        <title>Whole genome sequence and analysis of Micromonospora rosaria DSM 803, which can produce antibacterial substance rosamicin.</title>
        <authorList>
            <person name="Yang H."/>
            <person name="He X."/>
            <person name="Zhu D."/>
        </authorList>
    </citation>
    <scope>NUCLEOTIDE SEQUENCE [LARGE SCALE GENOMIC DNA]</scope>
    <source>
        <strain evidence="2 3">DSM 803</strain>
    </source>
</reference>
<dbReference type="PANTHER" id="PTHR21310:SF42">
    <property type="entry name" value="BIFUNCTIONAL AAC_APH"/>
    <property type="match status" value="1"/>
</dbReference>
<dbReference type="Pfam" id="PF01636">
    <property type="entry name" value="APH"/>
    <property type="match status" value="1"/>
</dbReference>
<protein>
    <submittedName>
        <fullName evidence="2">Phosphotransferase</fullName>
    </submittedName>
</protein>
<evidence type="ECO:0000259" key="1">
    <source>
        <dbReference type="Pfam" id="PF01636"/>
    </source>
</evidence>
<dbReference type="Gene3D" id="3.30.200.20">
    <property type="entry name" value="Phosphorylase Kinase, domain 1"/>
    <property type="match status" value="1"/>
</dbReference>
<gene>
    <name evidence="2" type="ORF">AWW66_04845</name>
</gene>
<evidence type="ECO:0000313" key="3">
    <source>
        <dbReference type="Proteomes" id="UP000070620"/>
    </source>
</evidence>
<accession>A0A136PXJ7</accession>
<dbReference type="CDD" id="cd05155">
    <property type="entry name" value="APH_ChoK_like_1"/>
    <property type="match status" value="1"/>
</dbReference>
<feature type="domain" description="Aminoglycoside phosphotransferase" evidence="1">
    <location>
        <begin position="29"/>
        <end position="262"/>
    </location>
</feature>
<keyword evidence="3" id="KW-1185">Reference proteome</keyword>
<dbReference type="InterPro" id="IPR051678">
    <property type="entry name" value="AGP_Transferase"/>
</dbReference>
<dbReference type="InterPro" id="IPR011009">
    <property type="entry name" value="Kinase-like_dom_sf"/>
</dbReference>
<sequence>MPVDAPLVRRLVATQFPHWADLPVEPVAKSGVDNATYRLGDTLSVRLPRLPRWVGQVEREQRWLPYLAPHLPLPIPAPVARGGPGEGYPFPWSVYRWLEGEDADLDRIADPHRTAVELAGFLTALQSVPATGGPPPEASNGFRGVPLADRRDSPVVESRVRERIAALSGLVDTAALTEVYETAVAAPAWPGPPVWIHGDPDPANMLMRDGRLGAVIDFGTVAVGDPACDLIAAWTFFDAPSRQVFRAALGVDDATWARGRAWGLTGILPGPEELTDPVRGVAARRRLDEIVADHQQHP</sequence>
<evidence type="ECO:0000313" key="2">
    <source>
        <dbReference type="EMBL" id="KXK63142.1"/>
    </source>
</evidence>
<keyword evidence="2" id="KW-0808">Transferase</keyword>
<organism evidence="2 3">
    <name type="scientific">Micromonospora rosaria</name>
    <dbReference type="NCBI Taxonomy" id="47874"/>
    <lineage>
        <taxon>Bacteria</taxon>
        <taxon>Bacillati</taxon>
        <taxon>Actinomycetota</taxon>
        <taxon>Actinomycetes</taxon>
        <taxon>Micromonosporales</taxon>
        <taxon>Micromonosporaceae</taxon>
        <taxon>Micromonospora</taxon>
    </lineage>
</organism>
<dbReference type="Gene3D" id="3.90.1200.10">
    <property type="match status" value="1"/>
</dbReference>
<proteinExistence type="predicted"/>
<dbReference type="PANTHER" id="PTHR21310">
    <property type="entry name" value="AMINOGLYCOSIDE PHOSPHOTRANSFERASE-RELATED-RELATED"/>
    <property type="match status" value="1"/>
</dbReference>
<dbReference type="SUPFAM" id="SSF56112">
    <property type="entry name" value="Protein kinase-like (PK-like)"/>
    <property type="match status" value="1"/>
</dbReference>
<dbReference type="EMBL" id="LRQV01000009">
    <property type="protein sequence ID" value="KXK63142.1"/>
    <property type="molecule type" value="Genomic_DNA"/>
</dbReference>
<comment type="caution">
    <text evidence="2">The sequence shown here is derived from an EMBL/GenBank/DDBJ whole genome shotgun (WGS) entry which is preliminary data.</text>
</comment>
<dbReference type="AlphaFoldDB" id="A0A136PXJ7"/>